<organism evidence="2 3">
    <name type="scientific">Ramlibacter terrae</name>
    <dbReference type="NCBI Taxonomy" id="2732511"/>
    <lineage>
        <taxon>Bacteria</taxon>
        <taxon>Pseudomonadati</taxon>
        <taxon>Pseudomonadota</taxon>
        <taxon>Betaproteobacteria</taxon>
        <taxon>Burkholderiales</taxon>
        <taxon>Comamonadaceae</taxon>
        <taxon>Ramlibacter</taxon>
    </lineage>
</organism>
<dbReference type="InterPro" id="IPR051928">
    <property type="entry name" value="NorD/CobT"/>
</dbReference>
<dbReference type="SUPFAM" id="SSF53300">
    <property type="entry name" value="vWA-like"/>
    <property type="match status" value="1"/>
</dbReference>
<protein>
    <submittedName>
        <fullName evidence="2">Uncharacterized protein</fullName>
    </submittedName>
</protein>
<evidence type="ECO:0000313" key="2">
    <source>
        <dbReference type="EMBL" id="QJW83302.1"/>
    </source>
</evidence>
<feature type="region of interest" description="Disordered" evidence="1">
    <location>
        <begin position="208"/>
        <end position="231"/>
    </location>
</feature>
<accession>A0ABX6P0W0</accession>
<dbReference type="Proteomes" id="UP000500826">
    <property type="component" value="Chromosome"/>
</dbReference>
<proteinExistence type="predicted"/>
<sequence>MPPSNERWTGWLHALWGRPAGLTWLEAGDARPVLVGHGGDRMLYLPANGLDVALAATAHAGAHWRFGGAPQPRRGLKPVQQALFEVLEDARVEALALREMPGLRALWLPFHADPDAPAGNGFEALLARLSRVLLDPAWDDPHPWVVKARMAFDPSLPVREVASRLGNDIGQMRLPFNAPTWRMHAAYRDDGSCLWEPEAQAPDSDLELAADASPPEGTPADAVPEPASPPVLYPEWDERIARYRRDWCHVFSSTAPSAAVRLQPVPPGDRRRLARALRSLRGGAPRPAGRASWGDEFHPMALLDARLQMRAGQTPDNHIYRRRIAVPQPLAVQLLLDASASTADRCNDGRPLLAHMRDAALACAAAFEELGHRSALAAFASRTRHRVDWQQLKQWDEAAAAPAVLARAAGLRSGGSTRLGAAVRHAVAQVLSRKCCRAWTAARDPSCCCSATAKPMTSMRPTRPTCGATCAAPSRRRRRPASPCAASPCCGIAARSRACCRACWRPDAAALPTMGA</sequence>
<evidence type="ECO:0000256" key="1">
    <source>
        <dbReference type="SAM" id="MobiDB-lite"/>
    </source>
</evidence>
<dbReference type="InterPro" id="IPR036465">
    <property type="entry name" value="vWFA_dom_sf"/>
</dbReference>
<dbReference type="PANTHER" id="PTHR41248">
    <property type="entry name" value="NORD PROTEIN"/>
    <property type="match status" value="1"/>
</dbReference>
<keyword evidence="3" id="KW-1185">Reference proteome</keyword>
<gene>
    <name evidence="2" type="ORF">HK414_00790</name>
</gene>
<evidence type="ECO:0000313" key="3">
    <source>
        <dbReference type="Proteomes" id="UP000500826"/>
    </source>
</evidence>
<reference evidence="2 3" key="1">
    <citation type="submission" date="2020-05" db="EMBL/GenBank/DDBJ databases">
        <title>Ramlibacter rhizophilus sp. nov., isolated from rhizosphere soil of national flower Mugunghwa from South Korea.</title>
        <authorList>
            <person name="Zheng-Fei Y."/>
            <person name="Huan T."/>
        </authorList>
    </citation>
    <scope>NUCLEOTIDE SEQUENCE [LARGE SCALE GENOMIC DNA]</scope>
    <source>
        <strain evidence="2 3">H242</strain>
    </source>
</reference>
<name>A0ABX6P0W0_9BURK</name>
<dbReference type="PANTHER" id="PTHR41248:SF1">
    <property type="entry name" value="NORD PROTEIN"/>
    <property type="match status" value="1"/>
</dbReference>
<dbReference type="Gene3D" id="3.40.50.410">
    <property type="entry name" value="von Willebrand factor, type A domain"/>
    <property type="match status" value="1"/>
</dbReference>
<reference evidence="2 3" key="2">
    <citation type="submission" date="2020-05" db="EMBL/GenBank/DDBJ databases">
        <authorList>
            <person name="Khan S.A."/>
            <person name="Jeon C.O."/>
            <person name="Chun B.H."/>
        </authorList>
    </citation>
    <scope>NUCLEOTIDE SEQUENCE [LARGE SCALE GENOMIC DNA]</scope>
    <source>
        <strain evidence="2 3">H242</strain>
    </source>
</reference>
<dbReference type="EMBL" id="CP053418">
    <property type="protein sequence ID" value="QJW83302.1"/>
    <property type="molecule type" value="Genomic_DNA"/>
</dbReference>